<evidence type="ECO:0000259" key="6">
    <source>
        <dbReference type="Pfam" id="PF02900"/>
    </source>
</evidence>
<dbReference type="SUPFAM" id="SSF53213">
    <property type="entry name" value="LigB-like"/>
    <property type="match status" value="1"/>
</dbReference>
<evidence type="ECO:0000256" key="4">
    <source>
        <dbReference type="ARBA" id="ARBA00022833"/>
    </source>
</evidence>
<keyword evidence="3" id="KW-0479">Metal-binding</keyword>
<dbReference type="CDD" id="cd07363">
    <property type="entry name" value="45_DOPA_Dioxygenase"/>
    <property type="match status" value="1"/>
</dbReference>
<dbReference type="RefSeq" id="WP_009856088.1">
    <property type="nucleotide sequence ID" value="NZ_JAAOCD010000002.1"/>
</dbReference>
<evidence type="ECO:0000313" key="8">
    <source>
        <dbReference type="Proteomes" id="UP000802098"/>
    </source>
</evidence>
<feature type="domain" description="Extradiol ring-cleavage dioxygenase class III enzyme subunit B" evidence="6">
    <location>
        <begin position="7"/>
        <end position="261"/>
    </location>
</feature>
<dbReference type="InterPro" id="IPR014436">
    <property type="entry name" value="Extradiol_dOase_DODA"/>
</dbReference>
<protein>
    <submittedName>
        <fullName evidence="7">Dioxygenase</fullName>
    </submittedName>
</protein>
<dbReference type="Proteomes" id="UP000802098">
    <property type="component" value="Unassembled WGS sequence"/>
</dbReference>
<dbReference type="EMBL" id="JAAOCD010000002">
    <property type="protein sequence ID" value="NHK98054.1"/>
    <property type="molecule type" value="Genomic_DNA"/>
</dbReference>
<keyword evidence="5" id="KW-0560">Oxidoreductase</keyword>
<accession>A0ABX0HSN8</accession>
<name>A0ABX0HSN8_9BURK</name>
<evidence type="ECO:0000256" key="3">
    <source>
        <dbReference type="ARBA" id="ARBA00022723"/>
    </source>
</evidence>
<dbReference type="InterPro" id="IPR004183">
    <property type="entry name" value="Xdiol_dOase_suB"/>
</dbReference>
<dbReference type="PANTHER" id="PTHR30096:SF0">
    <property type="entry name" value="4,5-DOPA DIOXYGENASE EXTRADIOL-LIKE PROTEIN"/>
    <property type="match status" value="1"/>
</dbReference>
<comment type="cofactor">
    <cofactor evidence="1">
        <name>Zn(2+)</name>
        <dbReference type="ChEBI" id="CHEBI:29105"/>
    </cofactor>
</comment>
<evidence type="ECO:0000256" key="2">
    <source>
        <dbReference type="ARBA" id="ARBA00007581"/>
    </source>
</evidence>
<keyword evidence="4" id="KW-0862">Zinc</keyword>
<keyword evidence="7" id="KW-0223">Dioxygenase</keyword>
<comment type="similarity">
    <text evidence="2">Belongs to the DODA-type extradiol aromatic ring-opening dioxygenase family.</text>
</comment>
<organism evidence="7 8">
    <name type="scientific">Rubrivivax benzoatilyticus</name>
    <dbReference type="NCBI Taxonomy" id="316997"/>
    <lineage>
        <taxon>Bacteria</taxon>
        <taxon>Pseudomonadati</taxon>
        <taxon>Pseudomonadota</taxon>
        <taxon>Betaproteobacteria</taxon>
        <taxon>Burkholderiales</taxon>
        <taxon>Sphaerotilaceae</taxon>
        <taxon>Rubrivivax</taxon>
    </lineage>
</organism>
<dbReference type="PIRSF" id="PIRSF006157">
    <property type="entry name" value="Doxgns_DODA"/>
    <property type="match status" value="1"/>
</dbReference>
<gene>
    <name evidence="7" type="ORF">G7087_06665</name>
</gene>
<sequence>MNPLPPLFLSHGSPMTALEPGEAGDFFRRLGPAIDAAFGRPRAILAISAHSLTREPVLVAGEQHETIHDFGGFPDALYRLRYDAPGAPELATRVQALLADAGIAVQRHDGGGLDHGVWTPLLHVYPAADLPVLPLAWPPGWAPARLFALGRALAPLAAEGVLVLASGSITHNLRRVFAALGAGRIDAPATPESTAFRDWFADKGEAADWPALLAWRSQAPHATLMHPSDEHLLPYFVAAGAAGEAPVARRVHASLTYGDLGMDAYAFGPQAARLAAALAG</sequence>
<comment type="caution">
    <text evidence="7">The sequence shown here is derived from an EMBL/GenBank/DDBJ whole genome shotgun (WGS) entry which is preliminary data.</text>
</comment>
<reference evidence="7 8" key="1">
    <citation type="submission" date="2020-03" db="EMBL/GenBank/DDBJ databases">
        <title>Rubrivivax benzoatilyticus JA2 (sequenced after 10 years sub-culturing).</title>
        <authorList>
            <person name="Gupta D."/>
            <person name="Chintalapati S."/>
            <person name="Chintalapati V.R."/>
        </authorList>
    </citation>
    <scope>NUCLEOTIDE SEQUENCE [LARGE SCALE GENOMIC DNA]</scope>
    <source>
        <strain evidence="7 8">JA2-Mal</strain>
    </source>
</reference>
<dbReference type="GO" id="GO:0051213">
    <property type="term" value="F:dioxygenase activity"/>
    <property type="evidence" value="ECO:0007669"/>
    <property type="project" value="UniProtKB-KW"/>
</dbReference>
<evidence type="ECO:0000256" key="1">
    <source>
        <dbReference type="ARBA" id="ARBA00001947"/>
    </source>
</evidence>
<dbReference type="PANTHER" id="PTHR30096">
    <property type="entry name" value="4,5-DOPA DIOXYGENASE EXTRADIOL-LIKE PROTEIN"/>
    <property type="match status" value="1"/>
</dbReference>
<dbReference type="Gene3D" id="3.40.830.10">
    <property type="entry name" value="LigB-like"/>
    <property type="match status" value="1"/>
</dbReference>
<dbReference type="Pfam" id="PF02900">
    <property type="entry name" value="LigB"/>
    <property type="match status" value="1"/>
</dbReference>
<evidence type="ECO:0000313" key="7">
    <source>
        <dbReference type="EMBL" id="NHK98054.1"/>
    </source>
</evidence>
<keyword evidence="8" id="KW-1185">Reference proteome</keyword>
<proteinExistence type="inferred from homology"/>
<evidence type="ECO:0000256" key="5">
    <source>
        <dbReference type="ARBA" id="ARBA00023002"/>
    </source>
</evidence>